<evidence type="ECO:0000256" key="4">
    <source>
        <dbReference type="RuleBase" id="RU003690"/>
    </source>
</evidence>
<keyword evidence="3" id="KW-0326">Glycosidase</keyword>
<evidence type="ECO:0000313" key="5">
    <source>
        <dbReference type="EMBL" id="EYB83411.1"/>
    </source>
</evidence>
<evidence type="ECO:0000256" key="3">
    <source>
        <dbReference type="ARBA" id="ARBA00023295"/>
    </source>
</evidence>
<dbReference type="SUPFAM" id="SSF51445">
    <property type="entry name" value="(Trans)glycosidases"/>
    <property type="match status" value="1"/>
</dbReference>
<evidence type="ECO:0000256" key="2">
    <source>
        <dbReference type="ARBA" id="ARBA00022801"/>
    </source>
</evidence>
<dbReference type="InterPro" id="IPR017853">
    <property type="entry name" value="GH"/>
</dbReference>
<keyword evidence="2" id="KW-0378">Hydrolase</keyword>
<evidence type="ECO:0000313" key="6">
    <source>
        <dbReference type="Proteomes" id="UP000024635"/>
    </source>
</evidence>
<dbReference type="OrthoDB" id="65569at2759"/>
<comment type="similarity">
    <text evidence="1 4">Belongs to the glycosyl hydrolase 1 family.</text>
</comment>
<keyword evidence="6" id="KW-1185">Reference proteome</keyword>
<comment type="caution">
    <text evidence="5">The sequence shown here is derived from an EMBL/GenBank/DDBJ whole genome shotgun (WGS) entry which is preliminary data.</text>
</comment>
<evidence type="ECO:0008006" key="7">
    <source>
        <dbReference type="Google" id="ProtNLM"/>
    </source>
</evidence>
<dbReference type="InterPro" id="IPR001360">
    <property type="entry name" value="Glyco_hydro_1"/>
</dbReference>
<evidence type="ECO:0000256" key="1">
    <source>
        <dbReference type="ARBA" id="ARBA00010838"/>
    </source>
</evidence>
<proteinExistence type="inferred from homology"/>
<accession>A0A016RYP0</accession>
<reference evidence="6" key="1">
    <citation type="journal article" date="2015" name="Nat. Genet.">
        <title>The genome and transcriptome of the zoonotic hookworm Ancylostoma ceylanicum identify infection-specific gene families.</title>
        <authorList>
            <person name="Schwarz E.M."/>
            <person name="Hu Y."/>
            <person name="Antoshechkin I."/>
            <person name="Miller M.M."/>
            <person name="Sternberg P.W."/>
            <person name="Aroian R.V."/>
        </authorList>
    </citation>
    <scope>NUCLEOTIDE SEQUENCE</scope>
    <source>
        <strain evidence="6">HY135</strain>
    </source>
</reference>
<dbReference type="STRING" id="53326.A0A016RYP0"/>
<dbReference type="Gene3D" id="3.20.20.80">
    <property type="entry name" value="Glycosidases"/>
    <property type="match status" value="1"/>
</dbReference>
<name>A0A016RYP0_9BILA</name>
<dbReference type="Proteomes" id="UP000024635">
    <property type="component" value="Unassembled WGS sequence"/>
</dbReference>
<organism evidence="5 6">
    <name type="scientific">Ancylostoma ceylanicum</name>
    <dbReference type="NCBI Taxonomy" id="53326"/>
    <lineage>
        <taxon>Eukaryota</taxon>
        <taxon>Metazoa</taxon>
        <taxon>Ecdysozoa</taxon>
        <taxon>Nematoda</taxon>
        <taxon>Chromadorea</taxon>
        <taxon>Rhabditida</taxon>
        <taxon>Rhabditina</taxon>
        <taxon>Rhabditomorpha</taxon>
        <taxon>Strongyloidea</taxon>
        <taxon>Ancylostomatidae</taxon>
        <taxon>Ancylostomatinae</taxon>
        <taxon>Ancylostoma</taxon>
    </lineage>
</organism>
<dbReference type="GO" id="GO:0008422">
    <property type="term" value="F:beta-glucosidase activity"/>
    <property type="evidence" value="ECO:0007669"/>
    <property type="project" value="TreeGrafter"/>
</dbReference>
<dbReference type="GO" id="GO:0005975">
    <property type="term" value="P:carbohydrate metabolic process"/>
    <property type="evidence" value="ECO:0007669"/>
    <property type="project" value="InterPro"/>
</dbReference>
<protein>
    <recommendedName>
        <fullName evidence="7">Glycosyl hydrolase, family 1</fullName>
    </recommendedName>
</protein>
<dbReference type="EMBL" id="JARK01001672">
    <property type="protein sequence ID" value="EYB83411.1"/>
    <property type="molecule type" value="Genomic_DNA"/>
</dbReference>
<dbReference type="Pfam" id="PF00232">
    <property type="entry name" value="Glyco_hydro_1"/>
    <property type="match status" value="1"/>
</dbReference>
<gene>
    <name evidence="5" type="primary">Acey_s0336.g2890</name>
    <name evidence="5" type="ORF">Y032_0336g2890</name>
</gene>
<dbReference type="PANTHER" id="PTHR10353:SF36">
    <property type="entry name" value="LP05116P"/>
    <property type="match status" value="1"/>
</dbReference>
<sequence>MKIFTWLVILEQKVKVRSLDVFGLLLWVRKTPNFVNTFTFDTSGQKWPLRVNTLTRYVNNAQPCCGCFLIEGRGVSTWDLIRKQPGVIADNSSPSQSCEAYDHYKEDVRFLKELNVSHYRFFICWTRILPNGTTSNINEKGISFYRSLIEELKANSIEPIAVLFHADYPFELYQRGGWLNPECIQWYLDFCQLCFERFGDLVRLILALRVITKTYFYFLFQWKIKWHY</sequence>
<dbReference type="PANTHER" id="PTHR10353">
    <property type="entry name" value="GLYCOSYL HYDROLASE"/>
    <property type="match status" value="1"/>
</dbReference>
<dbReference type="AlphaFoldDB" id="A0A016RYP0"/>